<reference evidence="8" key="1">
    <citation type="journal article" date="2020" name="mSystems">
        <title>Genome- and Community-Level Interaction Insights into Carbon Utilization and Element Cycling Functions of Hydrothermarchaeota in Hydrothermal Sediment.</title>
        <authorList>
            <person name="Zhou Z."/>
            <person name="Liu Y."/>
            <person name="Xu W."/>
            <person name="Pan J."/>
            <person name="Luo Z.H."/>
            <person name="Li M."/>
        </authorList>
    </citation>
    <scope>NUCLEOTIDE SEQUENCE [LARGE SCALE GENOMIC DNA]</scope>
    <source>
        <strain evidence="8">SpSt-143</strain>
    </source>
</reference>
<comment type="subcellular location">
    <subcellularLocation>
        <location evidence="1">Cell membrane</location>
        <topology evidence="1">Multi-pass membrane protein</topology>
    </subcellularLocation>
</comment>
<feature type="domain" description="VTT" evidence="7">
    <location>
        <begin position="36"/>
        <end position="161"/>
    </location>
</feature>
<organism evidence="8">
    <name type="scientific">Rhodothermus marinus</name>
    <name type="common">Rhodothermus obamensis</name>
    <dbReference type="NCBI Taxonomy" id="29549"/>
    <lineage>
        <taxon>Bacteria</taxon>
        <taxon>Pseudomonadati</taxon>
        <taxon>Rhodothermota</taxon>
        <taxon>Rhodothermia</taxon>
        <taxon>Rhodothermales</taxon>
        <taxon>Rhodothermaceae</taxon>
        <taxon>Rhodothermus</taxon>
    </lineage>
</organism>
<evidence type="ECO:0000256" key="6">
    <source>
        <dbReference type="SAM" id="Phobius"/>
    </source>
</evidence>
<evidence type="ECO:0000256" key="4">
    <source>
        <dbReference type="ARBA" id="ARBA00022989"/>
    </source>
</evidence>
<evidence type="ECO:0000256" key="5">
    <source>
        <dbReference type="ARBA" id="ARBA00023136"/>
    </source>
</evidence>
<keyword evidence="2" id="KW-1003">Cell membrane</keyword>
<dbReference type="InterPro" id="IPR051311">
    <property type="entry name" value="DedA_domain"/>
</dbReference>
<dbReference type="EMBL" id="DSGB01000003">
    <property type="protein sequence ID" value="HER95296.1"/>
    <property type="molecule type" value="Genomic_DNA"/>
</dbReference>
<keyword evidence="4 6" id="KW-1133">Transmembrane helix</keyword>
<evidence type="ECO:0000259" key="7">
    <source>
        <dbReference type="Pfam" id="PF09335"/>
    </source>
</evidence>
<dbReference type="PANTHER" id="PTHR42709:SF6">
    <property type="entry name" value="UNDECAPRENYL PHOSPHATE TRANSPORTER A"/>
    <property type="match status" value="1"/>
</dbReference>
<feature type="transmembrane region" description="Helical" evidence="6">
    <location>
        <begin position="142"/>
        <end position="164"/>
    </location>
</feature>
<feature type="transmembrane region" description="Helical" evidence="6">
    <location>
        <begin position="60"/>
        <end position="82"/>
    </location>
</feature>
<evidence type="ECO:0000256" key="2">
    <source>
        <dbReference type="ARBA" id="ARBA00022475"/>
    </source>
</evidence>
<proteinExistence type="predicted"/>
<protein>
    <submittedName>
        <fullName evidence="8">DedA family protein</fullName>
    </submittedName>
</protein>
<name>A0A7V2AZ42_RHOMR</name>
<evidence type="ECO:0000313" key="8">
    <source>
        <dbReference type="EMBL" id="HER95296.1"/>
    </source>
</evidence>
<dbReference type="InterPro" id="IPR032816">
    <property type="entry name" value="VTT_dom"/>
</dbReference>
<accession>A0A7V2AZ42</accession>
<evidence type="ECO:0000256" key="3">
    <source>
        <dbReference type="ARBA" id="ARBA00022692"/>
    </source>
</evidence>
<feature type="transmembrane region" description="Helical" evidence="6">
    <location>
        <begin position="12"/>
        <end position="29"/>
    </location>
</feature>
<gene>
    <name evidence="8" type="ORF">ENO59_02075</name>
</gene>
<keyword evidence="5 6" id="KW-0472">Membrane</keyword>
<dbReference type="Pfam" id="PF09335">
    <property type="entry name" value="VTT_dom"/>
    <property type="match status" value="1"/>
</dbReference>
<keyword evidence="3 6" id="KW-0812">Transmembrane</keyword>
<dbReference type="GO" id="GO:0005886">
    <property type="term" value="C:plasma membrane"/>
    <property type="evidence" value="ECO:0007669"/>
    <property type="project" value="UniProtKB-SubCell"/>
</dbReference>
<comment type="caution">
    <text evidence="8">The sequence shown here is derived from an EMBL/GenBank/DDBJ whole genome shotgun (WGS) entry which is preliminary data.</text>
</comment>
<feature type="transmembrane region" description="Helical" evidence="6">
    <location>
        <begin position="176"/>
        <end position="194"/>
    </location>
</feature>
<sequence length="213" mass="23966">MDWLTDLTQWALHVSPFWVYIALLLIAYGENVVPPIPGDLFVVFCGYLAGRGILDLGWVVFLSTVGGAAGFMTMYALGYRIGKAVLDPHRLRWLPKHRIAQVQHWMQRWGYGIVAANRFLSGARSVISLTVGMAHMHPTKTALWASFSALVWTALIAYVGYAVGENWPVVQTYLRLYGWAVLGLLGLLALMVGIRRWLRRQHAHLPQFPKGHD</sequence>
<dbReference type="PANTHER" id="PTHR42709">
    <property type="entry name" value="ALKALINE PHOSPHATASE LIKE PROTEIN"/>
    <property type="match status" value="1"/>
</dbReference>
<evidence type="ECO:0000256" key="1">
    <source>
        <dbReference type="ARBA" id="ARBA00004651"/>
    </source>
</evidence>
<dbReference type="AlphaFoldDB" id="A0A7V2AZ42"/>